<protein>
    <recommendedName>
        <fullName evidence="10">Mid2 domain-containing protein</fullName>
    </recommendedName>
</protein>
<dbReference type="GO" id="GO:0071944">
    <property type="term" value="C:cell periphery"/>
    <property type="evidence" value="ECO:0007669"/>
    <property type="project" value="UniProtKB-ARBA"/>
</dbReference>
<evidence type="ECO:0000256" key="6">
    <source>
        <dbReference type="SAM" id="Phobius"/>
    </source>
</evidence>
<keyword evidence="3 6" id="KW-1133">Transmembrane helix</keyword>
<sequence>MELRALFLGPFTLLRLAAILHQAASQSQCLTPDGHININPDFVPCPNSSVCCALNRPNVPGGDVKDGGTRDECLPSGLCENRGVRNGVAVQTWWRNFCVEGAQWNNIDCPASDPGNIQMTPCDGTRDSEKWCCGETTDCCTEDGGVRAIVLAPTLGQPLPARETSTASILPSVAVSSTSSALISSSTSGTATPTTDAFPTSGDSDTPTASPNPTSSSTAPENSLSTGAKAGIGAGAGVGAIILIALGFFIAKALSWKRAATERNLDNWEAATAQTGPSFGSPPSGWDHMAAHPATWPPRELDTAGDPRELAGTLPSNKLNEHVEARSIKPSGEDAVSRYS</sequence>
<name>A0A6A6UWH8_9PLEO</name>
<dbReference type="AlphaFoldDB" id="A0A6A6UWH8"/>
<evidence type="ECO:0000256" key="1">
    <source>
        <dbReference type="ARBA" id="ARBA00004167"/>
    </source>
</evidence>
<dbReference type="GO" id="GO:0016020">
    <property type="term" value="C:membrane"/>
    <property type="evidence" value="ECO:0007669"/>
    <property type="project" value="UniProtKB-SubCell"/>
</dbReference>
<proteinExistence type="predicted"/>
<feature type="compositionally biased region" description="Low complexity" evidence="5">
    <location>
        <begin position="183"/>
        <end position="195"/>
    </location>
</feature>
<feature type="transmembrane region" description="Helical" evidence="6">
    <location>
        <begin position="230"/>
        <end position="251"/>
    </location>
</feature>
<feature type="compositionally biased region" description="Basic and acidic residues" evidence="5">
    <location>
        <begin position="319"/>
        <end position="340"/>
    </location>
</feature>
<feature type="compositionally biased region" description="Low complexity" evidence="5">
    <location>
        <begin position="203"/>
        <end position="223"/>
    </location>
</feature>
<feature type="signal peptide" evidence="7">
    <location>
        <begin position="1"/>
        <end position="25"/>
    </location>
</feature>
<accession>A0A6A6UWH8</accession>
<dbReference type="PANTHER" id="PTHR15549">
    <property type="entry name" value="PAIRED IMMUNOGLOBULIN-LIKE TYPE 2 RECEPTOR"/>
    <property type="match status" value="1"/>
</dbReference>
<keyword evidence="9" id="KW-1185">Reference proteome</keyword>
<dbReference type="OrthoDB" id="5215637at2759"/>
<feature type="region of interest" description="Disordered" evidence="5">
    <location>
        <begin position="296"/>
        <end position="340"/>
    </location>
</feature>
<comment type="subcellular location">
    <subcellularLocation>
        <location evidence="1">Membrane</location>
        <topology evidence="1">Single-pass membrane protein</topology>
    </subcellularLocation>
</comment>
<reference evidence="8" key="1">
    <citation type="journal article" date="2020" name="Stud. Mycol.">
        <title>101 Dothideomycetes genomes: a test case for predicting lifestyles and emergence of pathogens.</title>
        <authorList>
            <person name="Haridas S."/>
            <person name="Albert R."/>
            <person name="Binder M."/>
            <person name="Bloem J."/>
            <person name="Labutti K."/>
            <person name="Salamov A."/>
            <person name="Andreopoulos B."/>
            <person name="Baker S."/>
            <person name="Barry K."/>
            <person name="Bills G."/>
            <person name="Bluhm B."/>
            <person name="Cannon C."/>
            <person name="Castanera R."/>
            <person name="Culley D."/>
            <person name="Daum C."/>
            <person name="Ezra D."/>
            <person name="Gonzalez J."/>
            <person name="Henrissat B."/>
            <person name="Kuo A."/>
            <person name="Liang C."/>
            <person name="Lipzen A."/>
            <person name="Lutzoni F."/>
            <person name="Magnuson J."/>
            <person name="Mondo S."/>
            <person name="Nolan M."/>
            <person name="Ohm R."/>
            <person name="Pangilinan J."/>
            <person name="Park H.-J."/>
            <person name="Ramirez L."/>
            <person name="Alfaro M."/>
            <person name="Sun H."/>
            <person name="Tritt A."/>
            <person name="Yoshinaga Y."/>
            <person name="Zwiers L.-H."/>
            <person name="Turgeon B."/>
            <person name="Goodwin S."/>
            <person name="Spatafora J."/>
            <person name="Crous P."/>
            <person name="Grigoriev I."/>
        </authorList>
    </citation>
    <scope>NUCLEOTIDE SEQUENCE</scope>
    <source>
        <strain evidence="8">CBS 119925</strain>
    </source>
</reference>
<gene>
    <name evidence="8" type="ORF">M011DRAFT_462947</name>
</gene>
<evidence type="ECO:0000256" key="3">
    <source>
        <dbReference type="ARBA" id="ARBA00022989"/>
    </source>
</evidence>
<evidence type="ECO:0000313" key="8">
    <source>
        <dbReference type="EMBL" id="KAF2741836.1"/>
    </source>
</evidence>
<keyword evidence="2 6" id="KW-0812">Transmembrane</keyword>
<keyword evidence="4 6" id="KW-0472">Membrane</keyword>
<dbReference type="PANTHER" id="PTHR15549:SF33">
    <property type="entry name" value="MEMBRANE PROTEIN WSC4, PUTATIVE (AFU_ORTHOLOGUE AFUA_5G09020)-RELATED"/>
    <property type="match status" value="1"/>
</dbReference>
<keyword evidence="7" id="KW-0732">Signal</keyword>
<dbReference type="EMBL" id="MU006623">
    <property type="protein sequence ID" value="KAF2741836.1"/>
    <property type="molecule type" value="Genomic_DNA"/>
</dbReference>
<dbReference type="InterPro" id="IPR051694">
    <property type="entry name" value="Immunoregulatory_rcpt-like"/>
</dbReference>
<dbReference type="Proteomes" id="UP000799440">
    <property type="component" value="Unassembled WGS sequence"/>
</dbReference>
<evidence type="ECO:0000256" key="5">
    <source>
        <dbReference type="SAM" id="MobiDB-lite"/>
    </source>
</evidence>
<feature type="compositionally biased region" description="Basic and acidic residues" evidence="5">
    <location>
        <begin position="299"/>
        <end position="309"/>
    </location>
</feature>
<evidence type="ECO:0000313" key="9">
    <source>
        <dbReference type="Proteomes" id="UP000799440"/>
    </source>
</evidence>
<evidence type="ECO:0008006" key="10">
    <source>
        <dbReference type="Google" id="ProtNLM"/>
    </source>
</evidence>
<organism evidence="8 9">
    <name type="scientific">Sporormia fimetaria CBS 119925</name>
    <dbReference type="NCBI Taxonomy" id="1340428"/>
    <lineage>
        <taxon>Eukaryota</taxon>
        <taxon>Fungi</taxon>
        <taxon>Dikarya</taxon>
        <taxon>Ascomycota</taxon>
        <taxon>Pezizomycotina</taxon>
        <taxon>Dothideomycetes</taxon>
        <taxon>Pleosporomycetidae</taxon>
        <taxon>Pleosporales</taxon>
        <taxon>Sporormiaceae</taxon>
        <taxon>Sporormia</taxon>
    </lineage>
</organism>
<feature type="region of interest" description="Disordered" evidence="5">
    <location>
        <begin position="183"/>
        <end position="223"/>
    </location>
</feature>
<evidence type="ECO:0000256" key="2">
    <source>
        <dbReference type="ARBA" id="ARBA00022692"/>
    </source>
</evidence>
<evidence type="ECO:0000256" key="7">
    <source>
        <dbReference type="SAM" id="SignalP"/>
    </source>
</evidence>
<evidence type="ECO:0000256" key="4">
    <source>
        <dbReference type="ARBA" id="ARBA00023136"/>
    </source>
</evidence>
<feature type="chain" id="PRO_5025570636" description="Mid2 domain-containing protein" evidence="7">
    <location>
        <begin position="26"/>
        <end position="340"/>
    </location>
</feature>